<dbReference type="PANTHER" id="PTHR34988">
    <property type="entry name" value="PROTEIN, PUTATIVE-RELATED"/>
    <property type="match status" value="1"/>
</dbReference>
<dbReference type="Gene3D" id="3.30.1330.80">
    <property type="entry name" value="Hypothetical protein, similar to alpha- acetolactate decarboxylase, domain 2"/>
    <property type="match status" value="1"/>
</dbReference>
<gene>
    <name evidence="2" type="ORF">HMPREF1863_00778</name>
</gene>
<dbReference type="Proteomes" id="UP000070442">
    <property type="component" value="Unassembled WGS sequence"/>
</dbReference>
<evidence type="ECO:0000313" key="3">
    <source>
        <dbReference type="Proteomes" id="UP000070442"/>
    </source>
</evidence>
<dbReference type="Pfam" id="PF03479">
    <property type="entry name" value="PCC"/>
    <property type="match status" value="1"/>
</dbReference>
<dbReference type="PROSITE" id="PS51742">
    <property type="entry name" value="PPC"/>
    <property type="match status" value="1"/>
</dbReference>
<dbReference type="EMBL" id="LSDG01000023">
    <property type="protein sequence ID" value="KXB67052.1"/>
    <property type="molecule type" value="Genomic_DNA"/>
</dbReference>
<dbReference type="PANTHER" id="PTHR34988:SF1">
    <property type="entry name" value="DNA-BINDING PROTEIN"/>
    <property type="match status" value="1"/>
</dbReference>
<dbReference type="RefSeq" id="WP_068367436.1">
    <property type="nucleotide sequence ID" value="NZ_CAIJCT010000010.1"/>
</dbReference>
<protein>
    <recommendedName>
        <fullName evidence="1">PPC domain-containing protein</fullName>
    </recommendedName>
</protein>
<dbReference type="PIRSF" id="PIRSF016702">
    <property type="entry name" value="DNA_bp_PD1"/>
    <property type="match status" value="1"/>
</dbReference>
<comment type="caution">
    <text evidence="2">The sequence shown here is derived from an EMBL/GenBank/DDBJ whole genome shotgun (WGS) entry which is preliminary data.</text>
</comment>
<keyword evidence="3" id="KW-1185">Reference proteome</keyword>
<evidence type="ECO:0000313" key="2">
    <source>
        <dbReference type="EMBL" id="KXB67052.1"/>
    </source>
</evidence>
<evidence type="ECO:0000259" key="1">
    <source>
        <dbReference type="PROSITE" id="PS51742"/>
    </source>
</evidence>
<dbReference type="OrthoDB" id="9791702at2"/>
<dbReference type="AlphaFoldDB" id="A0A134AH56"/>
<dbReference type="STRING" id="755172.HMPREF1863_00778"/>
<accession>A0A134AH56</accession>
<dbReference type="PATRIC" id="fig|755172.3.peg.747"/>
<dbReference type="CDD" id="cd11378">
    <property type="entry name" value="DUF296"/>
    <property type="match status" value="1"/>
</dbReference>
<reference evidence="3" key="1">
    <citation type="submission" date="2016-01" db="EMBL/GenBank/DDBJ databases">
        <authorList>
            <person name="Mitreva M."/>
            <person name="Pepin K.H."/>
            <person name="Mihindukulasuriya K.A."/>
            <person name="Fulton R."/>
            <person name="Fronick C."/>
            <person name="O'Laughlin M."/>
            <person name="Miner T."/>
            <person name="Herter B."/>
            <person name="Rosa B.A."/>
            <person name="Cordes M."/>
            <person name="Tomlinson C."/>
            <person name="Wollam A."/>
            <person name="Palsikar V.B."/>
            <person name="Mardis E.R."/>
            <person name="Wilson R.K."/>
        </authorList>
    </citation>
    <scope>NUCLEOTIDE SEQUENCE [LARGE SCALE GENOMIC DNA]</scope>
    <source>
        <strain evidence="3">DNF00729</strain>
    </source>
</reference>
<dbReference type="SUPFAM" id="SSF117856">
    <property type="entry name" value="AF0104/ALDC/Ptd012-like"/>
    <property type="match status" value="1"/>
</dbReference>
<dbReference type="InterPro" id="IPR005175">
    <property type="entry name" value="PPC_dom"/>
</dbReference>
<sequence length="143" mass="15566">MEYKIFANGNEPVIALRLDPGDEMIASILEVGEKENIQAATIEGIGATDDVTIGIMDLNAKEYKLTHYTEPFEITAIAGNLSRKDGKAYLHSHINLGGVDGVVKGGHLDRCVISVTAEIFIRVIDGAIHRTYHDGIGINQMIF</sequence>
<organism evidence="2 3">
    <name type="scientific">Aedoeadaptatus coxii</name>
    <dbReference type="NCBI Taxonomy" id="755172"/>
    <lineage>
        <taxon>Bacteria</taxon>
        <taxon>Bacillati</taxon>
        <taxon>Bacillota</taxon>
        <taxon>Tissierellia</taxon>
        <taxon>Tissierellales</taxon>
        <taxon>Peptoniphilaceae</taxon>
        <taxon>Aedoeadaptatus</taxon>
    </lineage>
</organism>
<name>A0A134AH56_9FIRM</name>
<feature type="domain" description="PPC" evidence="1">
    <location>
        <begin position="6"/>
        <end position="143"/>
    </location>
</feature>
<dbReference type="InterPro" id="IPR025707">
    <property type="entry name" value="DNA_bp_PD1"/>
</dbReference>
<proteinExistence type="predicted"/>